<sequence>MSPRTKEPRRILAPNPSALTGAGTNSFLIGRDDVAVIDPGPDDDAHLGAIVAAAKEGGGRITHILVTHAHRDHSAGAARLAAMTGAPVMAFGDAVSGRSAVMERLAATGMVAGGEGLDLGFRPDILLRDEETVETEEWQIRALHLPGHCGGHLCFLLDDTLFCGDIVMAWSSTLISPPDGDLIDYFRSLERISALAPARLLPAHGDPVTAPIDRIAELVAHRQARTAQILAALRERPGNAQALARRIYDVSPGLLPAATRNVLSHLLALTTLGAVKTHGEIAAETTFEAL</sequence>
<dbReference type="InterPro" id="IPR041516">
    <property type="entry name" value="LACTB2_WH"/>
</dbReference>
<keyword evidence="3" id="KW-1185">Reference proteome</keyword>
<dbReference type="EMBL" id="JANAVZ010000003">
    <property type="protein sequence ID" value="MCT4332611.1"/>
    <property type="molecule type" value="Genomic_DNA"/>
</dbReference>
<reference evidence="2 3" key="1">
    <citation type="submission" date="2022-04" db="EMBL/GenBank/DDBJ databases">
        <title>Paracoccus sp. YLB-12 draft genome sequence.</title>
        <authorList>
            <person name="Yu L."/>
        </authorList>
    </citation>
    <scope>NUCLEOTIDE SEQUENCE [LARGE SCALE GENOMIC DNA]</scope>
    <source>
        <strain evidence="2 3">YLB-12</strain>
    </source>
</reference>
<dbReference type="InterPro" id="IPR050662">
    <property type="entry name" value="Sec-metab_biosynth-thioest"/>
</dbReference>
<evidence type="ECO:0000313" key="2">
    <source>
        <dbReference type="EMBL" id="MCT4332611.1"/>
    </source>
</evidence>
<name>A0ABT2K7U7_9RHOB</name>
<dbReference type="SUPFAM" id="SSF56281">
    <property type="entry name" value="Metallo-hydrolase/oxidoreductase"/>
    <property type="match status" value="1"/>
</dbReference>
<protein>
    <submittedName>
        <fullName evidence="2">MBL fold metallo-hydrolase</fullName>
    </submittedName>
</protein>
<dbReference type="Pfam" id="PF00753">
    <property type="entry name" value="Lactamase_B"/>
    <property type="match status" value="1"/>
</dbReference>
<dbReference type="InterPro" id="IPR001279">
    <property type="entry name" value="Metallo-B-lactamas"/>
</dbReference>
<dbReference type="InterPro" id="IPR036388">
    <property type="entry name" value="WH-like_DNA-bd_sf"/>
</dbReference>
<evidence type="ECO:0000259" key="1">
    <source>
        <dbReference type="SMART" id="SM00849"/>
    </source>
</evidence>
<dbReference type="RefSeq" id="WP_260276500.1">
    <property type="nucleotide sequence ID" value="NZ_JANAVZ010000003.1"/>
</dbReference>
<dbReference type="PANTHER" id="PTHR23131:SF0">
    <property type="entry name" value="ENDORIBONUCLEASE LACTB2"/>
    <property type="match status" value="1"/>
</dbReference>
<proteinExistence type="predicted"/>
<dbReference type="Gene3D" id="1.10.10.10">
    <property type="entry name" value="Winged helix-like DNA-binding domain superfamily/Winged helix DNA-binding domain"/>
    <property type="match status" value="1"/>
</dbReference>
<dbReference type="InterPro" id="IPR036866">
    <property type="entry name" value="RibonucZ/Hydroxyglut_hydro"/>
</dbReference>
<gene>
    <name evidence="2" type="ORF">MU516_06985</name>
</gene>
<evidence type="ECO:0000313" key="3">
    <source>
        <dbReference type="Proteomes" id="UP001320702"/>
    </source>
</evidence>
<feature type="domain" description="Metallo-beta-lactamase" evidence="1">
    <location>
        <begin position="23"/>
        <end position="204"/>
    </location>
</feature>
<dbReference type="Gene3D" id="3.60.15.10">
    <property type="entry name" value="Ribonuclease Z/Hydroxyacylglutathione hydrolase-like"/>
    <property type="match status" value="1"/>
</dbReference>
<organism evidence="2 3">
    <name type="scientific">Paracoccus maritimus</name>
    <dbReference type="NCBI Taxonomy" id="2933292"/>
    <lineage>
        <taxon>Bacteria</taxon>
        <taxon>Pseudomonadati</taxon>
        <taxon>Pseudomonadota</taxon>
        <taxon>Alphaproteobacteria</taxon>
        <taxon>Rhodobacterales</taxon>
        <taxon>Paracoccaceae</taxon>
        <taxon>Paracoccus</taxon>
    </lineage>
</organism>
<dbReference type="SMART" id="SM00849">
    <property type="entry name" value="Lactamase_B"/>
    <property type="match status" value="1"/>
</dbReference>
<dbReference type="PANTHER" id="PTHR23131">
    <property type="entry name" value="ENDORIBONUCLEASE LACTB2"/>
    <property type="match status" value="1"/>
</dbReference>
<accession>A0ABT2K7U7</accession>
<dbReference type="Proteomes" id="UP001320702">
    <property type="component" value="Unassembled WGS sequence"/>
</dbReference>
<dbReference type="CDD" id="cd16278">
    <property type="entry name" value="metallo-hydrolase-like_MBL-fold"/>
    <property type="match status" value="1"/>
</dbReference>
<comment type="caution">
    <text evidence="2">The sequence shown here is derived from an EMBL/GenBank/DDBJ whole genome shotgun (WGS) entry which is preliminary data.</text>
</comment>
<dbReference type="Pfam" id="PF17778">
    <property type="entry name" value="WHD_BLACT"/>
    <property type="match status" value="1"/>
</dbReference>